<evidence type="ECO:0000259" key="3">
    <source>
        <dbReference type="PROSITE" id="PS50172"/>
    </source>
</evidence>
<dbReference type="InterPro" id="IPR001357">
    <property type="entry name" value="BRCT_dom"/>
</dbReference>
<feature type="compositionally biased region" description="Basic and acidic residues" evidence="2">
    <location>
        <begin position="584"/>
        <end position="601"/>
    </location>
</feature>
<protein>
    <recommendedName>
        <fullName evidence="3">BRCT domain-containing protein</fullName>
    </recommendedName>
</protein>
<dbReference type="PROSITE" id="PS50172">
    <property type="entry name" value="BRCT"/>
    <property type="match status" value="3"/>
</dbReference>
<dbReference type="SMART" id="SM00292">
    <property type="entry name" value="BRCT"/>
    <property type="match status" value="4"/>
</dbReference>
<dbReference type="InterPro" id="IPR036420">
    <property type="entry name" value="BRCT_dom_sf"/>
</dbReference>
<gene>
    <name evidence="4" type="ORF">AC631_04477</name>
</gene>
<dbReference type="Proteomes" id="UP000054251">
    <property type="component" value="Unassembled WGS sequence"/>
</dbReference>
<keyword evidence="5" id="KW-1185">Reference proteome</keyword>
<feature type="region of interest" description="Disordered" evidence="2">
    <location>
        <begin position="559"/>
        <end position="620"/>
    </location>
</feature>
<evidence type="ECO:0000256" key="2">
    <source>
        <dbReference type="SAM" id="MobiDB-lite"/>
    </source>
</evidence>
<reference evidence="4 5" key="1">
    <citation type="submission" date="2015-11" db="EMBL/GenBank/DDBJ databases">
        <title>The genome of Debaryomyces fabryi.</title>
        <authorList>
            <person name="Tafer H."/>
            <person name="Lopandic K."/>
        </authorList>
    </citation>
    <scope>NUCLEOTIDE SEQUENCE [LARGE SCALE GENOMIC DNA]</scope>
    <source>
        <strain evidence="4 5">CBS 789</strain>
    </source>
</reference>
<accession>A0A0V1PU13</accession>
<feature type="domain" description="BRCT" evidence="3">
    <location>
        <begin position="1"/>
        <end position="97"/>
    </location>
</feature>
<dbReference type="EMBL" id="LMYN01000122">
    <property type="protein sequence ID" value="KRZ99747.1"/>
    <property type="molecule type" value="Genomic_DNA"/>
</dbReference>
<dbReference type="GO" id="GO:0033314">
    <property type="term" value="P:mitotic DNA replication checkpoint signaling"/>
    <property type="evidence" value="ECO:0007669"/>
    <property type="project" value="TreeGrafter"/>
</dbReference>
<keyword evidence="1" id="KW-0677">Repeat</keyword>
<name>A0A0V1PU13_9ASCO</name>
<comment type="caution">
    <text evidence="4">The sequence shown here is derived from an EMBL/GenBank/DDBJ whole genome shotgun (WGS) entry which is preliminary data.</text>
</comment>
<dbReference type="PANTHER" id="PTHR13561:SF20">
    <property type="entry name" value="DNA TOPOISOMERASE 2-BINDING PROTEIN 1"/>
    <property type="match status" value="1"/>
</dbReference>
<evidence type="ECO:0000256" key="1">
    <source>
        <dbReference type="ARBA" id="ARBA00022737"/>
    </source>
</evidence>
<proteinExistence type="predicted"/>
<dbReference type="Gene3D" id="3.40.50.10190">
    <property type="entry name" value="BRCT domain"/>
    <property type="match status" value="4"/>
</dbReference>
<feature type="compositionally biased region" description="Polar residues" evidence="2">
    <location>
        <begin position="602"/>
        <end position="616"/>
    </location>
</feature>
<evidence type="ECO:0000313" key="5">
    <source>
        <dbReference type="Proteomes" id="UP000054251"/>
    </source>
</evidence>
<dbReference type="Pfam" id="PF00533">
    <property type="entry name" value="BRCT"/>
    <property type="match status" value="3"/>
</dbReference>
<sequence length="648" mass="74143">MSKPFQGLTFCCTAIPLKLREDISQKLTALGGIHYSDLMSDVNYLIVGDRKTEKYIYCIQNRFDVKFLKPDAILKIYDHWINGEDTKHLLDIDNYLLPIFDNLSICLSRVESFTHLLKKPFRDEFSGVEFNTEKLIQLISENGGKATDSLTMSNSCIITTEKTGKRYTKAVEWGIPVVHPIWILDSVLRSAALYFRDYALDSRLNGCNVWDEWFKYKTKNDMVDELIEDKNTKAETINRSLKKDPKIWNEIMNNTSKTRPKPAKDTTWDEVMEEEEDHEALDVDINELTNKNTAKKSTLFEGFDFFVVGFTAHEATVMNQIITSHNGTISEEASNQTITHVVLPVKIGSQSSSLLKNLPLKSRINNGEIKIVTEWFIERSIYYNKVVMDRWVQPLKGLKPCTNKFKVCITGFTGIELLHLEKLINLLNFEFCPALTSSRDLLIININLFKSTLLKNSPKLYQYKAIDFINCPIYQSGNSSVSLISSKNKINAAKKWSIPIVSIAYIWEILERSTPSTVHNLVLPDICDLLWCLFAPNDTAKPKTLLDYIKNLSNDHFETPKKDDKVKLPSPRKGKQKRKYGRLAGRDSPEPISKKLQKLNDNDNSSEQANSDNDVTNIDYEDVTQVGYQDSDSLKNNEQLIRKLTGLK</sequence>
<feature type="domain" description="BRCT" evidence="3">
    <location>
        <begin position="120"/>
        <end position="200"/>
    </location>
</feature>
<evidence type="ECO:0000313" key="4">
    <source>
        <dbReference type="EMBL" id="KRZ99747.1"/>
    </source>
</evidence>
<dbReference type="AlphaFoldDB" id="A0A0V1PU13"/>
<dbReference type="GO" id="GO:0006270">
    <property type="term" value="P:DNA replication initiation"/>
    <property type="evidence" value="ECO:0007669"/>
    <property type="project" value="TreeGrafter"/>
</dbReference>
<feature type="domain" description="BRCT" evidence="3">
    <location>
        <begin position="295"/>
        <end position="387"/>
    </location>
</feature>
<dbReference type="SUPFAM" id="SSF52113">
    <property type="entry name" value="BRCT domain"/>
    <property type="match status" value="4"/>
</dbReference>
<organism evidence="4 5">
    <name type="scientific">Debaryomyces fabryi</name>
    <dbReference type="NCBI Taxonomy" id="58627"/>
    <lineage>
        <taxon>Eukaryota</taxon>
        <taxon>Fungi</taxon>
        <taxon>Dikarya</taxon>
        <taxon>Ascomycota</taxon>
        <taxon>Saccharomycotina</taxon>
        <taxon>Pichiomycetes</taxon>
        <taxon>Debaryomycetaceae</taxon>
        <taxon>Debaryomyces</taxon>
    </lineage>
</organism>
<feature type="compositionally biased region" description="Basic residues" evidence="2">
    <location>
        <begin position="570"/>
        <end position="581"/>
    </location>
</feature>
<dbReference type="GO" id="GO:0007095">
    <property type="term" value="P:mitotic G2 DNA damage checkpoint signaling"/>
    <property type="evidence" value="ECO:0007669"/>
    <property type="project" value="TreeGrafter"/>
</dbReference>
<dbReference type="OrthoDB" id="251770at2759"/>
<dbReference type="RefSeq" id="XP_015465850.1">
    <property type="nucleotide sequence ID" value="XM_015613306.1"/>
</dbReference>
<dbReference type="PANTHER" id="PTHR13561">
    <property type="entry name" value="DNA REPLICATION REGULATOR DPB11-RELATED"/>
    <property type="match status" value="1"/>
</dbReference>
<dbReference type="GeneID" id="26841486"/>